<evidence type="ECO:0000256" key="1">
    <source>
        <dbReference type="SAM" id="Phobius"/>
    </source>
</evidence>
<dbReference type="EMBL" id="JACJKS010000002">
    <property type="protein sequence ID" value="MBM6947491.1"/>
    <property type="molecule type" value="Genomic_DNA"/>
</dbReference>
<reference evidence="2" key="1">
    <citation type="submission" date="2020-08" db="EMBL/GenBank/DDBJ databases">
        <authorList>
            <person name="Cejkova D."/>
            <person name="Kubasova T."/>
            <person name="Jahodarova E."/>
            <person name="Rychlik I."/>
        </authorList>
    </citation>
    <scope>NUCLEOTIDE SEQUENCE</scope>
    <source>
        <strain evidence="2">An582</strain>
    </source>
</reference>
<accession>A0A938X9T6</accession>
<evidence type="ECO:0000313" key="2">
    <source>
        <dbReference type="EMBL" id="MBM6947491.1"/>
    </source>
</evidence>
<organism evidence="2 3">
    <name type="scientific">Mordavella massiliensis</name>
    <dbReference type="NCBI Taxonomy" id="1871024"/>
    <lineage>
        <taxon>Bacteria</taxon>
        <taxon>Bacillati</taxon>
        <taxon>Bacillota</taxon>
        <taxon>Clostridia</taxon>
        <taxon>Eubacteriales</taxon>
        <taxon>Clostridiaceae</taxon>
        <taxon>Mordavella</taxon>
    </lineage>
</organism>
<feature type="transmembrane region" description="Helical" evidence="1">
    <location>
        <begin position="191"/>
        <end position="214"/>
    </location>
</feature>
<dbReference type="Pfam" id="PF06149">
    <property type="entry name" value="DUF969"/>
    <property type="match status" value="1"/>
</dbReference>
<reference evidence="2" key="2">
    <citation type="journal article" date="2021" name="Sci. Rep.">
        <title>The distribution of antibiotic resistance genes in chicken gut microbiota commensals.</title>
        <authorList>
            <person name="Juricova H."/>
            <person name="Matiasovicova J."/>
            <person name="Kubasova T."/>
            <person name="Cejkova D."/>
            <person name="Rychlik I."/>
        </authorList>
    </citation>
    <scope>NUCLEOTIDE SEQUENCE</scope>
    <source>
        <strain evidence="2">An582</strain>
    </source>
</reference>
<feature type="transmembrane region" description="Helical" evidence="1">
    <location>
        <begin position="26"/>
        <end position="44"/>
    </location>
</feature>
<name>A0A938X9T6_9CLOT</name>
<feature type="transmembrane region" description="Helical" evidence="1">
    <location>
        <begin position="56"/>
        <end position="74"/>
    </location>
</feature>
<sequence length="235" mass="25091">MEFAELIKLVGVVIVILGFALKLDSILIIFLALISTGLVGGLGIDGLLESIGTNFTANRSMAIFIMIFLVTGVLERNGLREAAAALMHKVKSATAGRLVCAYGILRGFFAAFNVGFGGVAGFVRPVLMPMTEGAIENTGNKPNEEHMEEIKGMASGMENITWFFFQVLFVGGAGGVLVQTTLQPLGYEVDLVSLAAAEIPIAIIALVVASIVFVQKDKKLVKKYYGSQTAKKEEK</sequence>
<dbReference type="Proteomes" id="UP000705508">
    <property type="component" value="Unassembled WGS sequence"/>
</dbReference>
<keyword evidence="1" id="KW-1133">Transmembrane helix</keyword>
<evidence type="ECO:0000313" key="3">
    <source>
        <dbReference type="Proteomes" id="UP000705508"/>
    </source>
</evidence>
<dbReference type="RefSeq" id="WP_204905537.1">
    <property type="nucleotide sequence ID" value="NZ_JACJKS010000002.1"/>
</dbReference>
<dbReference type="InterPro" id="IPR010374">
    <property type="entry name" value="DUF969"/>
</dbReference>
<feature type="transmembrane region" description="Helical" evidence="1">
    <location>
        <begin position="6"/>
        <end position="21"/>
    </location>
</feature>
<protein>
    <submittedName>
        <fullName evidence="2">DUF969 domain-containing protein</fullName>
    </submittedName>
</protein>
<dbReference type="AlphaFoldDB" id="A0A938X9T6"/>
<comment type="caution">
    <text evidence="2">The sequence shown here is derived from an EMBL/GenBank/DDBJ whole genome shotgun (WGS) entry which is preliminary data.</text>
</comment>
<proteinExistence type="predicted"/>
<gene>
    <name evidence="2" type="ORF">H6A20_02270</name>
</gene>
<feature type="transmembrane region" description="Helical" evidence="1">
    <location>
        <begin position="160"/>
        <end position="179"/>
    </location>
</feature>
<keyword evidence="1" id="KW-0812">Transmembrane</keyword>
<keyword evidence="1" id="KW-0472">Membrane</keyword>